<reference evidence="4" key="1">
    <citation type="submission" date="2016-11" db="EMBL/GenBank/DDBJ databases">
        <authorList>
            <person name="Varghese N."/>
            <person name="Submissions S."/>
        </authorList>
    </citation>
    <scope>NUCLEOTIDE SEQUENCE [LARGE SCALE GENOMIC DNA]</scope>
    <source>
        <strain evidence="4">DSM 19859</strain>
    </source>
</reference>
<organism evidence="3 4">
    <name type="scientific">Leeuwenhoekiella palythoae</name>
    <dbReference type="NCBI Taxonomy" id="573501"/>
    <lineage>
        <taxon>Bacteria</taxon>
        <taxon>Pseudomonadati</taxon>
        <taxon>Bacteroidota</taxon>
        <taxon>Flavobacteriia</taxon>
        <taxon>Flavobacteriales</taxon>
        <taxon>Flavobacteriaceae</taxon>
        <taxon>Leeuwenhoekiella</taxon>
    </lineage>
</organism>
<name>A0A1M5ZS91_9FLAO</name>
<dbReference type="Proteomes" id="UP000184240">
    <property type="component" value="Unassembled WGS sequence"/>
</dbReference>
<reference evidence="3" key="2">
    <citation type="submission" date="2016-11" db="EMBL/GenBank/DDBJ databases">
        <authorList>
            <person name="Jaros S."/>
            <person name="Januszkiewicz K."/>
            <person name="Wedrychowicz H."/>
        </authorList>
    </citation>
    <scope>NUCLEOTIDE SEQUENCE [LARGE SCALE GENOMIC DNA]</scope>
    <source>
        <strain evidence="3">DSM 19859</strain>
    </source>
</reference>
<dbReference type="OrthoDB" id="1467516at2"/>
<sequence length="142" mass="17763">MFSKEESKKIREDFWIFFGKRYPRKWLLYDTKVKEINLKFSFDKTKAMVSFDIETHDTVFREYYFEKFESLKNLLKTEVSEDILFEKEYIRSSGKIISRIYVEKLNVNIHNKKHWPEVFEFFHDNMEKFELFWWEYQDFITA</sequence>
<dbReference type="EMBL" id="QOVN01000013">
    <property type="protein sequence ID" value="RXG26693.1"/>
    <property type="molecule type" value="Genomic_DNA"/>
</dbReference>
<feature type="domain" description="DUF4268" evidence="1">
    <location>
        <begin position="10"/>
        <end position="136"/>
    </location>
</feature>
<evidence type="ECO:0000313" key="3">
    <source>
        <dbReference type="EMBL" id="SHI27084.1"/>
    </source>
</evidence>
<proteinExistence type="predicted"/>
<dbReference type="Proteomes" id="UP000290037">
    <property type="component" value="Unassembled WGS sequence"/>
</dbReference>
<evidence type="ECO:0000313" key="5">
    <source>
        <dbReference type="Proteomes" id="UP000290037"/>
    </source>
</evidence>
<dbReference type="InterPro" id="IPR025364">
    <property type="entry name" value="DUF4268"/>
</dbReference>
<evidence type="ECO:0000313" key="2">
    <source>
        <dbReference type="EMBL" id="RXG26693.1"/>
    </source>
</evidence>
<gene>
    <name evidence="2" type="ORF">DSM01_3365</name>
    <name evidence="3" type="ORF">SAMN04487999_3434</name>
</gene>
<dbReference type="AlphaFoldDB" id="A0A1M5ZS91"/>
<accession>A0A1M5ZS91</accession>
<dbReference type="RefSeq" id="WP_072985197.1">
    <property type="nucleotide sequence ID" value="NZ_FQXT01000010.1"/>
</dbReference>
<reference evidence="2 5" key="3">
    <citation type="submission" date="2018-07" db="EMBL/GenBank/DDBJ databases">
        <title>Leeuwenhoekiella genomics.</title>
        <authorList>
            <person name="Tahon G."/>
            <person name="Willems A."/>
        </authorList>
    </citation>
    <scope>NUCLEOTIDE SEQUENCE [LARGE SCALE GENOMIC DNA]</scope>
    <source>
        <strain evidence="2 5">LMG 24856</strain>
    </source>
</reference>
<evidence type="ECO:0000259" key="1">
    <source>
        <dbReference type="Pfam" id="PF14088"/>
    </source>
</evidence>
<dbReference type="STRING" id="573501.SAMN04487999_3434"/>
<keyword evidence="5" id="KW-1185">Reference proteome</keyword>
<evidence type="ECO:0000313" key="4">
    <source>
        <dbReference type="Proteomes" id="UP000184240"/>
    </source>
</evidence>
<dbReference type="Pfam" id="PF14088">
    <property type="entry name" value="DUF4268"/>
    <property type="match status" value="1"/>
</dbReference>
<protein>
    <recommendedName>
        <fullName evidence="1">DUF4268 domain-containing protein</fullName>
    </recommendedName>
</protein>
<dbReference type="EMBL" id="FQXT01000010">
    <property type="protein sequence ID" value="SHI27084.1"/>
    <property type="molecule type" value="Genomic_DNA"/>
</dbReference>